<protein>
    <recommendedName>
        <fullName evidence="5">Hydrolase</fullName>
    </recommendedName>
</protein>
<proteinExistence type="predicted"/>
<feature type="signal peptide" evidence="2">
    <location>
        <begin position="1"/>
        <end position="35"/>
    </location>
</feature>
<name>A0ABN1HJH8_9ACTN</name>
<sequence length="231" mass="24586">MKSRHTWLNRVPVTAVSATALVALAAPAEASPASAAPASAPASAASTQLFPAPAAAAPAAAASSTAAAVDYETWQRDCQAVMDKALPYLQERIAQGKPGEKQAIVLDIDNTALETDFGFSFPQPANKPVRKVAQYAEERGVDLFFVTARPDIIHAPTAWNLDQAGYESSGLYVRGFLDLFKDVAEYKTAQRIDIERKGYTIIANIGNSATDLSGGHAEKTFKLPDYDGQLS</sequence>
<reference evidence="3 4" key="1">
    <citation type="journal article" date="2019" name="Int. J. Syst. Evol. Microbiol.">
        <title>The Global Catalogue of Microorganisms (GCM) 10K type strain sequencing project: providing services to taxonomists for standard genome sequencing and annotation.</title>
        <authorList>
            <consortium name="The Broad Institute Genomics Platform"/>
            <consortium name="The Broad Institute Genome Sequencing Center for Infectious Disease"/>
            <person name="Wu L."/>
            <person name="Ma J."/>
        </authorList>
    </citation>
    <scope>NUCLEOTIDE SEQUENCE [LARGE SCALE GENOMIC DNA]</scope>
    <source>
        <strain evidence="3 4">JCM 10367</strain>
    </source>
</reference>
<dbReference type="SUPFAM" id="SSF56784">
    <property type="entry name" value="HAD-like"/>
    <property type="match status" value="1"/>
</dbReference>
<evidence type="ECO:0008006" key="5">
    <source>
        <dbReference type="Google" id="ProtNLM"/>
    </source>
</evidence>
<comment type="caution">
    <text evidence="3">The sequence shown here is derived from an EMBL/GenBank/DDBJ whole genome shotgun (WGS) entry which is preliminary data.</text>
</comment>
<dbReference type="InterPro" id="IPR005519">
    <property type="entry name" value="Acid_phosphat_B-like"/>
</dbReference>
<evidence type="ECO:0000313" key="3">
    <source>
        <dbReference type="EMBL" id="GAA0654608.1"/>
    </source>
</evidence>
<evidence type="ECO:0000256" key="2">
    <source>
        <dbReference type="SAM" id="SignalP"/>
    </source>
</evidence>
<organism evidence="3 4">
    <name type="scientific">Streptomyces thermocarboxydovorans</name>
    <dbReference type="NCBI Taxonomy" id="59298"/>
    <lineage>
        <taxon>Bacteria</taxon>
        <taxon>Bacillati</taxon>
        <taxon>Actinomycetota</taxon>
        <taxon>Actinomycetes</taxon>
        <taxon>Kitasatosporales</taxon>
        <taxon>Streptomycetaceae</taxon>
        <taxon>Streptomyces</taxon>
    </lineage>
</organism>
<gene>
    <name evidence="3" type="ORF">GCM10009535_36680</name>
</gene>
<keyword evidence="4" id="KW-1185">Reference proteome</keyword>
<evidence type="ECO:0000256" key="1">
    <source>
        <dbReference type="ARBA" id="ARBA00022729"/>
    </source>
</evidence>
<dbReference type="InterPro" id="IPR023214">
    <property type="entry name" value="HAD_sf"/>
</dbReference>
<dbReference type="Pfam" id="PF03767">
    <property type="entry name" value="Acid_phosphat_B"/>
    <property type="match status" value="2"/>
</dbReference>
<dbReference type="PANTHER" id="PTHR31284:SF10">
    <property type="entry name" value="ACID PHOSPHATASE-LIKE PROTEIN"/>
    <property type="match status" value="1"/>
</dbReference>
<feature type="chain" id="PRO_5047122306" description="Hydrolase" evidence="2">
    <location>
        <begin position="36"/>
        <end position="231"/>
    </location>
</feature>
<dbReference type="PANTHER" id="PTHR31284">
    <property type="entry name" value="ACID PHOSPHATASE-LIKE PROTEIN"/>
    <property type="match status" value="1"/>
</dbReference>
<dbReference type="Proteomes" id="UP001500724">
    <property type="component" value="Unassembled WGS sequence"/>
</dbReference>
<evidence type="ECO:0000313" key="4">
    <source>
        <dbReference type="Proteomes" id="UP001500724"/>
    </source>
</evidence>
<dbReference type="InterPro" id="IPR036412">
    <property type="entry name" value="HAD-like_sf"/>
</dbReference>
<dbReference type="RefSeq" id="WP_344002723.1">
    <property type="nucleotide sequence ID" value="NZ_BAAAGU010000037.1"/>
</dbReference>
<dbReference type="Gene3D" id="3.40.50.1000">
    <property type="entry name" value="HAD superfamily/HAD-like"/>
    <property type="match status" value="1"/>
</dbReference>
<accession>A0ABN1HJH8</accession>
<dbReference type="EMBL" id="BAAAGU010000037">
    <property type="protein sequence ID" value="GAA0654608.1"/>
    <property type="molecule type" value="Genomic_DNA"/>
</dbReference>
<keyword evidence="1 2" id="KW-0732">Signal</keyword>